<keyword evidence="1 5" id="KW-0963">Cytoplasm</keyword>
<dbReference type="GO" id="GO:0009318">
    <property type="term" value="C:exodeoxyribonuclease VII complex"/>
    <property type="evidence" value="ECO:0007669"/>
    <property type="project" value="UniProtKB-UniRule"/>
</dbReference>
<organism evidence="10 11">
    <name type="scientific">Candidatus Barnesiella excrementipullorum</name>
    <dbReference type="NCBI Taxonomy" id="2838479"/>
    <lineage>
        <taxon>Bacteria</taxon>
        <taxon>Pseudomonadati</taxon>
        <taxon>Bacteroidota</taxon>
        <taxon>Bacteroidia</taxon>
        <taxon>Bacteroidales</taxon>
        <taxon>Barnesiellaceae</taxon>
        <taxon>Barnesiella</taxon>
    </lineage>
</organism>
<comment type="similarity">
    <text evidence="5 6">Belongs to the XseA family.</text>
</comment>
<name>A0A9D1VRD4_9BACT</name>
<reference evidence="10" key="1">
    <citation type="journal article" date="2021" name="PeerJ">
        <title>Extensive microbial diversity within the chicken gut microbiome revealed by metagenomics and culture.</title>
        <authorList>
            <person name="Gilroy R."/>
            <person name="Ravi A."/>
            <person name="Getino M."/>
            <person name="Pursley I."/>
            <person name="Horton D.L."/>
            <person name="Alikhan N.F."/>
            <person name="Baker D."/>
            <person name="Gharbi K."/>
            <person name="Hall N."/>
            <person name="Watson M."/>
            <person name="Adriaenssens E.M."/>
            <person name="Foster-Nyarko E."/>
            <person name="Jarju S."/>
            <person name="Secka A."/>
            <person name="Antonio M."/>
            <person name="Oren A."/>
            <person name="Chaudhuri R.R."/>
            <person name="La Ragione R."/>
            <person name="Hildebrand F."/>
            <person name="Pallen M.J."/>
        </authorList>
    </citation>
    <scope>NUCLEOTIDE SEQUENCE</scope>
    <source>
        <strain evidence="10">ChiHjej12B11-16260</strain>
    </source>
</reference>
<gene>
    <name evidence="5" type="primary">xseA</name>
    <name evidence="10" type="ORF">H9982_04860</name>
</gene>
<evidence type="ECO:0000313" key="11">
    <source>
        <dbReference type="Proteomes" id="UP000824246"/>
    </source>
</evidence>
<dbReference type="CDD" id="cd04489">
    <property type="entry name" value="ExoVII_LU_OBF"/>
    <property type="match status" value="1"/>
</dbReference>
<accession>A0A9D1VRD4</accession>
<comment type="catalytic activity">
    <reaction evidence="5 6">
        <text>Exonucleolytic cleavage in either 5'- to 3'- or 3'- to 5'-direction to yield nucleoside 5'-phosphates.</text>
        <dbReference type="EC" id="3.1.11.6"/>
    </reaction>
</comment>
<dbReference type="GO" id="GO:0006308">
    <property type="term" value="P:DNA catabolic process"/>
    <property type="evidence" value="ECO:0007669"/>
    <property type="project" value="UniProtKB-UniRule"/>
</dbReference>
<dbReference type="InterPro" id="IPR025824">
    <property type="entry name" value="OB-fold_nuc-bd_dom"/>
</dbReference>
<feature type="domain" description="Exonuclease VII large subunit C-terminal" evidence="8">
    <location>
        <begin position="141"/>
        <end position="432"/>
    </location>
</feature>
<evidence type="ECO:0000256" key="5">
    <source>
        <dbReference type="HAMAP-Rule" id="MF_00378"/>
    </source>
</evidence>
<dbReference type="AlphaFoldDB" id="A0A9D1VRD4"/>
<dbReference type="NCBIfam" id="TIGR00237">
    <property type="entry name" value="xseA"/>
    <property type="match status" value="1"/>
</dbReference>
<dbReference type="InterPro" id="IPR020579">
    <property type="entry name" value="Exonuc_VII_lsu_C"/>
</dbReference>
<sequence>MIPDQPQAYSLLELNTALRAAVDKAFPDKYWVCAEVSELHVNAAGHCYLELIEKNARGATVARQRAMIWAPVFRLLKPYFEQETGFAFSAGIKVLVQVSVAFHELYGMSLVIGDINPTYTLGDAARRRAEILRRLVDEGVIDMNRELALPIVPQRIAVISSGTAAGYGDFIDQLQNNPYRYVFYPVLFPAVMQGERTESSVIEALNRIYAAIDHFDCVVIIRGGGATSDLGSFDSYPLAVNVAQFPLPVVVGIGHDRDDTVLDHVAAVRVKTPTAAAEWLVARVHETELRIEALRREAAEAVEACLSREATRLQQVVSMLPLAVTRRLHAEQSRLLAAVATVERGSRERISQEKSRLSLLTHLIPERISSRLHHEAQQLDSLQQHINLLSPDALLSRGYSLVLKEGKVVRSVADLAAGDATTLLLADGEASATITATQQNS</sequence>
<dbReference type="Pfam" id="PF13742">
    <property type="entry name" value="tRNA_anti_2"/>
    <property type="match status" value="1"/>
</dbReference>
<keyword evidence="7" id="KW-0175">Coiled coil</keyword>
<evidence type="ECO:0000256" key="3">
    <source>
        <dbReference type="ARBA" id="ARBA00022801"/>
    </source>
</evidence>
<evidence type="ECO:0000259" key="9">
    <source>
        <dbReference type="Pfam" id="PF13742"/>
    </source>
</evidence>
<comment type="subcellular location">
    <subcellularLocation>
        <location evidence="5 6">Cytoplasm</location>
    </subcellularLocation>
</comment>
<keyword evidence="2 5" id="KW-0540">Nuclease</keyword>
<dbReference type="GO" id="GO:0003676">
    <property type="term" value="F:nucleic acid binding"/>
    <property type="evidence" value="ECO:0007669"/>
    <property type="project" value="InterPro"/>
</dbReference>
<dbReference type="InterPro" id="IPR003753">
    <property type="entry name" value="Exonuc_VII_L"/>
</dbReference>
<dbReference type="GO" id="GO:0005737">
    <property type="term" value="C:cytoplasm"/>
    <property type="evidence" value="ECO:0007669"/>
    <property type="project" value="UniProtKB-SubCell"/>
</dbReference>
<evidence type="ECO:0000256" key="2">
    <source>
        <dbReference type="ARBA" id="ARBA00022722"/>
    </source>
</evidence>
<keyword evidence="3 5" id="KW-0378">Hydrolase</keyword>
<dbReference type="Proteomes" id="UP000824246">
    <property type="component" value="Unassembled WGS sequence"/>
</dbReference>
<dbReference type="PANTHER" id="PTHR30008">
    <property type="entry name" value="EXODEOXYRIBONUCLEASE 7 LARGE SUBUNIT"/>
    <property type="match status" value="1"/>
</dbReference>
<protein>
    <recommendedName>
        <fullName evidence="5">Exodeoxyribonuclease 7 large subunit</fullName>
        <ecNumber evidence="5">3.1.11.6</ecNumber>
    </recommendedName>
    <alternativeName>
        <fullName evidence="5">Exodeoxyribonuclease VII large subunit</fullName>
        <shortName evidence="5">Exonuclease VII large subunit</shortName>
    </alternativeName>
</protein>
<feature type="domain" description="OB-fold nucleic acid binding" evidence="9">
    <location>
        <begin position="9"/>
        <end position="115"/>
    </location>
</feature>
<comment type="function">
    <text evidence="5">Bidirectionally degrades single-stranded DNA into large acid-insoluble oligonucleotides, which are then degraded further into small acid-soluble oligonucleotides.</text>
</comment>
<evidence type="ECO:0000256" key="1">
    <source>
        <dbReference type="ARBA" id="ARBA00022490"/>
    </source>
</evidence>
<evidence type="ECO:0000313" key="10">
    <source>
        <dbReference type="EMBL" id="HIX45531.1"/>
    </source>
</evidence>
<evidence type="ECO:0000259" key="8">
    <source>
        <dbReference type="Pfam" id="PF02601"/>
    </source>
</evidence>
<comment type="subunit">
    <text evidence="5">Heterooligomer composed of large and small subunits.</text>
</comment>
<dbReference type="HAMAP" id="MF_00378">
    <property type="entry name" value="Exonuc_7_L"/>
    <property type="match status" value="1"/>
</dbReference>
<dbReference type="GO" id="GO:0008855">
    <property type="term" value="F:exodeoxyribonuclease VII activity"/>
    <property type="evidence" value="ECO:0007669"/>
    <property type="project" value="UniProtKB-UniRule"/>
</dbReference>
<dbReference type="Pfam" id="PF02601">
    <property type="entry name" value="Exonuc_VII_L"/>
    <property type="match status" value="1"/>
</dbReference>
<keyword evidence="4 5" id="KW-0269">Exonuclease</keyword>
<dbReference type="PANTHER" id="PTHR30008:SF0">
    <property type="entry name" value="EXODEOXYRIBONUCLEASE 7 LARGE SUBUNIT"/>
    <property type="match status" value="1"/>
</dbReference>
<comment type="caution">
    <text evidence="10">The sequence shown here is derived from an EMBL/GenBank/DDBJ whole genome shotgun (WGS) entry which is preliminary data.</text>
</comment>
<feature type="coiled-coil region" evidence="7">
    <location>
        <begin position="277"/>
        <end position="304"/>
    </location>
</feature>
<evidence type="ECO:0000256" key="6">
    <source>
        <dbReference type="RuleBase" id="RU004355"/>
    </source>
</evidence>
<proteinExistence type="inferred from homology"/>
<dbReference type="EMBL" id="DXFB01000129">
    <property type="protein sequence ID" value="HIX45531.1"/>
    <property type="molecule type" value="Genomic_DNA"/>
</dbReference>
<evidence type="ECO:0000256" key="4">
    <source>
        <dbReference type="ARBA" id="ARBA00022839"/>
    </source>
</evidence>
<evidence type="ECO:0000256" key="7">
    <source>
        <dbReference type="SAM" id="Coils"/>
    </source>
</evidence>
<dbReference type="EC" id="3.1.11.6" evidence="5"/>
<reference evidence="10" key="2">
    <citation type="submission" date="2021-04" db="EMBL/GenBank/DDBJ databases">
        <authorList>
            <person name="Gilroy R."/>
        </authorList>
    </citation>
    <scope>NUCLEOTIDE SEQUENCE</scope>
    <source>
        <strain evidence="10">ChiHjej12B11-16260</strain>
    </source>
</reference>